<organism evidence="2 3">
    <name type="scientific">Flectobacillus longus</name>
    <dbReference type="NCBI Taxonomy" id="2984207"/>
    <lineage>
        <taxon>Bacteria</taxon>
        <taxon>Pseudomonadati</taxon>
        <taxon>Bacteroidota</taxon>
        <taxon>Cytophagia</taxon>
        <taxon>Cytophagales</taxon>
        <taxon>Flectobacillaceae</taxon>
        <taxon>Flectobacillus</taxon>
    </lineage>
</organism>
<name>A0ABT6YGT0_9BACT</name>
<protein>
    <submittedName>
        <fullName evidence="2">Uncharacterized protein</fullName>
    </submittedName>
</protein>
<dbReference type="EMBL" id="JASHID010000001">
    <property type="protein sequence ID" value="MDI9862770.1"/>
    <property type="molecule type" value="Genomic_DNA"/>
</dbReference>
<feature type="signal peptide" evidence="1">
    <location>
        <begin position="1"/>
        <end position="20"/>
    </location>
</feature>
<proteinExistence type="predicted"/>
<keyword evidence="3" id="KW-1185">Reference proteome</keyword>
<accession>A0ABT6YGT0</accession>
<reference evidence="2 3" key="1">
    <citation type="submission" date="2023-05" db="EMBL/GenBank/DDBJ databases">
        <title>Novel species of genus Flectobacillus isolated from stream in China.</title>
        <authorList>
            <person name="Lu H."/>
        </authorList>
    </citation>
    <scope>NUCLEOTIDE SEQUENCE [LARGE SCALE GENOMIC DNA]</scope>
    <source>
        <strain evidence="2 3">DC10W</strain>
    </source>
</reference>
<dbReference type="RefSeq" id="WP_283368133.1">
    <property type="nucleotide sequence ID" value="NZ_JASHID010000001.1"/>
</dbReference>
<dbReference type="Proteomes" id="UP001236569">
    <property type="component" value="Unassembled WGS sequence"/>
</dbReference>
<evidence type="ECO:0000256" key="1">
    <source>
        <dbReference type="SAM" id="SignalP"/>
    </source>
</evidence>
<comment type="caution">
    <text evidence="2">The sequence shown here is derived from an EMBL/GenBank/DDBJ whole genome shotgun (WGS) entry which is preliminary data.</text>
</comment>
<gene>
    <name evidence="2" type="ORF">QM480_00435</name>
</gene>
<evidence type="ECO:0000313" key="2">
    <source>
        <dbReference type="EMBL" id="MDI9862770.1"/>
    </source>
</evidence>
<evidence type="ECO:0000313" key="3">
    <source>
        <dbReference type="Proteomes" id="UP001236569"/>
    </source>
</evidence>
<feature type="chain" id="PRO_5046863067" evidence="1">
    <location>
        <begin position="21"/>
        <end position="273"/>
    </location>
</feature>
<sequence length="273" mass="32118">MKKVLYLLIAFICNSIVSIAQNYNINQFVNDYSKLFQVTVEKNKESSFVFIFPNNKLDTSDVFSDLTNNNTLYLDYILENYSSFERSKLVDYKNDTVRLKEVFIEELKEDSYFQKNVNPLLYWYLNSKQRSGAGKNIRLFKKEKISKEQLFTIASKFFHAVMVKPDSSVYFKVCVGLNGFKGMPVTSESNPLVEAFCFMTVLDFAQIEGVNYYRDFKLNVKKLSKEYLALSSEQRLTLIREKMYQIMGNNEDLRKILLSEYERKKNMLSFELE</sequence>
<keyword evidence="1" id="KW-0732">Signal</keyword>